<sequence>MRTLVGIGLAVAVLAGTQYTEPGNPEPGTDQGASRKPDRFALQLVGVSGECRIERGIAEAGGSHDLVLDARCADLYPALAQARTWRDRADGGISLASVSGEPVVVFAVSDGLDFESIEPASPIITLKSAE</sequence>
<evidence type="ECO:0008006" key="3">
    <source>
        <dbReference type="Google" id="ProtNLM"/>
    </source>
</evidence>
<keyword evidence="2" id="KW-1185">Reference proteome</keyword>
<gene>
    <name evidence="1" type="ORF">ABGN05_27655</name>
</gene>
<evidence type="ECO:0000313" key="2">
    <source>
        <dbReference type="Proteomes" id="UP001556692"/>
    </source>
</evidence>
<protein>
    <recommendedName>
        <fullName evidence="3">Alkaline proteinase inhibitor/ Outer membrane lipoprotein Omp19 domain-containing protein</fullName>
    </recommendedName>
</protein>
<accession>A0ABV3SRJ4</accession>
<organism evidence="1 2">
    <name type="scientific">Aquibium pacificus</name>
    <dbReference type="NCBI Taxonomy" id="3153579"/>
    <lineage>
        <taxon>Bacteria</taxon>
        <taxon>Pseudomonadati</taxon>
        <taxon>Pseudomonadota</taxon>
        <taxon>Alphaproteobacteria</taxon>
        <taxon>Hyphomicrobiales</taxon>
        <taxon>Phyllobacteriaceae</taxon>
        <taxon>Aquibium</taxon>
    </lineage>
</organism>
<name>A0ABV3SRJ4_9HYPH</name>
<evidence type="ECO:0000313" key="1">
    <source>
        <dbReference type="EMBL" id="MEX0409421.1"/>
    </source>
</evidence>
<comment type="caution">
    <text evidence="1">The sequence shown here is derived from an EMBL/GenBank/DDBJ whole genome shotgun (WGS) entry which is preliminary data.</text>
</comment>
<dbReference type="Proteomes" id="UP001556692">
    <property type="component" value="Unassembled WGS sequence"/>
</dbReference>
<reference evidence="1 2" key="1">
    <citation type="submission" date="2024-05" db="EMBL/GenBank/DDBJ databases">
        <authorList>
            <person name="Jiang F."/>
        </authorList>
    </citation>
    <scope>NUCLEOTIDE SEQUENCE [LARGE SCALE GENOMIC DNA]</scope>
    <source>
        <strain evidence="1 2">LZ166</strain>
    </source>
</reference>
<dbReference type="EMBL" id="JBDPGJ010000009">
    <property type="protein sequence ID" value="MEX0409421.1"/>
    <property type="molecule type" value="Genomic_DNA"/>
</dbReference>
<dbReference type="SUPFAM" id="SSF50882">
    <property type="entry name" value="beta-Barrel protease inhibitors"/>
    <property type="match status" value="1"/>
</dbReference>
<dbReference type="RefSeq" id="WP_367957280.1">
    <property type="nucleotide sequence ID" value="NZ_JBDPGJ010000009.1"/>
</dbReference>
<dbReference type="InterPro" id="IPR016085">
    <property type="entry name" value="Protease_inh_B-barrel_dom"/>
</dbReference>
<proteinExistence type="predicted"/>